<evidence type="ECO:0000256" key="11">
    <source>
        <dbReference type="PIRSR" id="PIRSR602717-51"/>
    </source>
</evidence>
<evidence type="ECO:0000259" key="14">
    <source>
        <dbReference type="PROSITE" id="PS51726"/>
    </source>
</evidence>
<organism evidence="15 16">
    <name type="scientific">Sungouiella intermedia</name>
    <dbReference type="NCBI Taxonomy" id="45354"/>
    <lineage>
        <taxon>Eukaryota</taxon>
        <taxon>Fungi</taxon>
        <taxon>Dikarya</taxon>
        <taxon>Ascomycota</taxon>
        <taxon>Saccharomycotina</taxon>
        <taxon>Pichiomycetes</taxon>
        <taxon>Metschnikowiaceae</taxon>
        <taxon>Sungouiella</taxon>
    </lineage>
</organism>
<dbReference type="Pfam" id="PF01853">
    <property type="entry name" value="MOZ_SAS"/>
    <property type="match status" value="1"/>
</dbReference>
<dbReference type="AlphaFoldDB" id="A0A1L0BE74"/>
<evidence type="ECO:0000256" key="2">
    <source>
        <dbReference type="ARBA" id="ARBA00010107"/>
    </source>
</evidence>
<evidence type="ECO:0000256" key="1">
    <source>
        <dbReference type="ARBA" id="ARBA00004123"/>
    </source>
</evidence>
<dbReference type="FunFam" id="3.30.60.60:FF:000001">
    <property type="entry name" value="Histone acetyltransferase"/>
    <property type="match status" value="1"/>
</dbReference>
<feature type="compositionally biased region" description="Acidic residues" evidence="13">
    <location>
        <begin position="716"/>
        <end position="748"/>
    </location>
</feature>
<dbReference type="PANTHER" id="PTHR10615:SF161">
    <property type="entry name" value="HISTONE ACETYLTRANSFERASE KAT7"/>
    <property type="match status" value="1"/>
</dbReference>
<keyword evidence="16" id="KW-1185">Reference proteome</keyword>
<evidence type="ECO:0000256" key="10">
    <source>
        <dbReference type="ARBA" id="ARBA00023242"/>
    </source>
</evidence>
<keyword evidence="4" id="KW-0808">Transferase</keyword>
<dbReference type="GO" id="GO:1990467">
    <property type="term" value="C:NuA3a histone acetyltransferase complex"/>
    <property type="evidence" value="ECO:0007669"/>
    <property type="project" value="TreeGrafter"/>
</dbReference>
<dbReference type="InterPro" id="IPR016181">
    <property type="entry name" value="Acyl_CoA_acyltransferase"/>
</dbReference>
<evidence type="ECO:0000256" key="5">
    <source>
        <dbReference type="ARBA" id="ARBA00022723"/>
    </source>
</evidence>
<proteinExistence type="inferred from homology"/>
<evidence type="ECO:0000256" key="6">
    <source>
        <dbReference type="ARBA" id="ARBA00022771"/>
    </source>
</evidence>
<evidence type="ECO:0000256" key="7">
    <source>
        <dbReference type="ARBA" id="ARBA00022833"/>
    </source>
</evidence>
<feature type="region of interest" description="Disordered" evidence="13">
    <location>
        <begin position="804"/>
        <end position="843"/>
    </location>
</feature>
<dbReference type="GO" id="GO:0008270">
    <property type="term" value="F:zinc ion binding"/>
    <property type="evidence" value="ECO:0007669"/>
    <property type="project" value="UniProtKB-KW"/>
</dbReference>
<dbReference type="GO" id="GO:0005634">
    <property type="term" value="C:nucleus"/>
    <property type="evidence" value="ECO:0007669"/>
    <property type="project" value="UniProtKB-SubCell"/>
</dbReference>
<protein>
    <recommendedName>
        <fullName evidence="3 12">Histone acetyltransferase</fullName>
        <ecNumber evidence="3 12">2.3.1.48</ecNumber>
    </recommendedName>
</protein>
<evidence type="ECO:0000256" key="12">
    <source>
        <dbReference type="RuleBase" id="RU361211"/>
    </source>
</evidence>
<dbReference type="PANTHER" id="PTHR10615">
    <property type="entry name" value="HISTONE ACETYLTRANSFERASE"/>
    <property type="match status" value="1"/>
</dbReference>
<dbReference type="Gene3D" id="3.30.60.60">
    <property type="entry name" value="N-acetyl transferase-like"/>
    <property type="match status" value="1"/>
</dbReference>
<dbReference type="InterPro" id="IPR036388">
    <property type="entry name" value="WH-like_DNA-bd_sf"/>
</dbReference>
<dbReference type="EC" id="2.3.1.48" evidence="3 12"/>
<keyword evidence="10 12" id="KW-0539">Nucleus</keyword>
<keyword evidence="5" id="KW-0479">Metal-binding</keyword>
<feature type="active site" description="Proton donor/acceptor" evidence="11">
    <location>
        <position position="453"/>
    </location>
</feature>
<evidence type="ECO:0000256" key="3">
    <source>
        <dbReference type="ARBA" id="ARBA00013184"/>
    </source>
</evidence>
<comment type="similarity">
    <text evidence="2 12">Belongs to the MYST (SAS/MOZ) family.</text>
</comment>
<comment type="subcellular location">
    <subcellularLocation>
        <location evidence="1 12">Nucleus</location>
    </subcellularLocation>
</comment>
<dbReference type="InterPro" id="IPR040706">
    <property type="entry name" value="Zf-MYST"/>
</dbReference>
<keyword evidence="8" id="KW-0156">Chromatin regulator</keyword>
<dbReference type="OrthoDB" id="787137at2759"/>
<evidence type="ECO:0000256" key="8">
    <source>
        <dbReference type="ARBA" id="ARBA00022853"/>
    </source>
</evidence>
<feature type="region of interest" description="Disordered" evidence="13">
    <location>
        <begin position="716"/>
        <end position="782"/>
    </location>
</feature>
<dbReference type="FunFam" id="3.40.630.30:FF:000001">
    <property type="entry name" value="Histone acetyltransferase"/>
    <property type="match status" value="1"/>
</dbReference>
<feature type="compositionally biased region" description="Acidic residues" evidence="13">
    <location>
        <begin position="767"/>
        <end position="782"/>
    </location>
</feature>
<feature type="region of interest" description="Disordered" evidence="13">
    <location>
        <begin position="21"/>
        <end position="69"/>
    </location>
</feature>
<keyword evidence="6" id="KW-0863">Zinc-finger</keyword>
<dbReference type="GO" id="GO:0003682">
    <property type="term" value="F:chromatin binding"/>
    <property type="evidence" value="ECO:0007669"/>
    <property type="project" value="TreeGrafter"/>
</dbReference>
<dbReference type="InterPro" id="IPR002717">
    <property type="entry name" value="HAT_MYST-type"/>
</dbReference>
<dbReference type="InterPro" id="IPR050603">
    <property type="entry name" value="MYST_HAT"/>
</dbReference>
<sequence length="843" mass="95837">MKSRQRKLLDQIKITNNKIYEDMPTGRRRRLAPSVTGSESSLSMALPGTAENASNLSKSSRSLHLKRKGTLIRLNSTRSLPRSPNSATYAPSSLFGSAPSPVIVPKRKLGRPRLYSASVIENIPGHHFVVRIKYNVRNRMARRLLGATPVVLESHSTRKVLRPKPVPGRKRGRPPLKRPIVNDLPLPPELPLLPPREDEAELPYKGVLPFPDCIINETDPTLLDRQQFEEFRIRGDIQRELSQRDLIADGHEDARLSPTPIPQMAEYYYLRSQIAKIQFRDYVIDTWYSAPYPEEYSRCKILYICEHCLKYMGSPASYERHQLKNCNASNNHPPGVEIYRDVQSRVAIWEVDGRKNIDYCQNLCLLAKLFLNSKTLYYDVEPFVFYVLTEIDENDPLKYHFVGYFSKEKLNNSDYNVSCILTLPIYQRKGYGSLLIDFSYLLSRHEFKFGTPEKPLSDLGLVSYRNYWKVAIAYTLKNIHNDFLKNNTSKQIVVSLEILSKLTGMKPSDVVVGLEQLEGLIKSKETGKYAIAINLPIINEVIEKWELKNYTTLVPQNVLWKPLIYGPSGGINSAPLMAAQSNNGQLPHNNGQQPAAVSNSISMISDFLKDDINNPFTFEEEAYKEMEHRANAANKGVYEFWKTTDPSELDVDKYVVCHPDFANGIPMRRPSISEESIRIASEDEDIPVSDGVDSIEADEYFDADEDDIMDDNDEAQAVDGEEDSDEDEESDEDEDEEVSDEEMDDADEINGNVENEQMAIPNHVLSESEEESDEDNLDGESDIMDIAVEDYSVEGAEVFGKSLRNGSRRLRTPPINRLTRPSQIANYDGTYNGDGLRRSPRRR</sequence>
<evidence type="ECO:0000313" key="15">
    <source>
        <dbReference type="EMBL" id="SGZ49385.1"/>
    </source>
</evidence>
<dbReference type="GO" id="GO:0031507">
    <property type="term" value="P:heterochromatin formation"/>
    <property type="evidence" value="ECO:0007669"/>
    <property type="project" value="UniProtKB-ARBA"/>
</dbReference>
<dbReference type="Pfam" id="PF17772">
    <property type="entry name" value="zf-MYST"/>
    <property type="match status" value="1"/>
</dbReference>
<feature type="compositionally biased region" description="Basic residues" evidence="13">
    <location>
        <begin position="157"/>
        <end position="176"/>
    </location>
</feature>
<feature type="domain" description="MYST-type HAT" evidence="14">
    <location>
        <begin position="269"/>
        <end position="562"/>
    </location>
</feature>
<dbReference type="EMBL" id="LT635757">
    <property type="protein sequence ID" value="SGZ49385.1"/>
    <property type="molecule type" value="Genomic_DNA"/>
</dbReference>
<gene>
    <name evidence="15" type="ORF">SAMEA4029010_CIC11G00000002230</name>
</gene>
<accession>A0A1L0BE74</accession>
<evidence type="ECO:0000256" key="4">
    <source>
        <dbReference type="ARBA" id="ARBA00022679"/>
    </source>
</evidence>
<dbReference type="GO" id="GO:0004402">
    <property type="term" value="F:histone acetyltransferase activity"/>
    <property type="evidence" value="ECO:0007669"/>
    <property type="project" value="InterPro"/>
</dbReference>
<dbReference type="Gene3D" id="1.10.10.10">
    <property type="entry name" value="Winged helix-like DNA-binding domain superfamily/Winged helix DNA-binding domain"/>
    <property type="match status" value="1"/>
</dbReference>
<dbReference type="Gene3D" id="3.40.630.30">
    <property type="match status" value="1"/>
</dbReference>
<dbReference type="PROSITE" id="PS51726">
    <property type="entry name" value="MYST_HAT"/>
    <property type="match status" value="1"/>
</dbReference>
<comment type="catalytic activity">
    <reaction evidence="12">
        <text>L-lysyl-[protein] + acetyl-CoA = N(6)-acetyl-L-lysyl-[protein] + CoA + H(+)</text>
        <dbReference type="Rhea" id="RHEA:45948"/>
        <dbReference type="Rhea" id="RHEA-COMP:9752"/>
        <dbReference type="Rhea" id="RHEA-COMP:10731"/>
        <dbReference type="ChEBI" id="CHEBI:15378"/>
        <dbReference type="ChEBI" id="CHEBI:29969"/>
        <dbReference type="ChEBI" id="CHEBI:57287"/>
        <dbReference type="ChEBI" id="CHEBI:57288"/>
        <dbReference type="ChEBI" id="CHEBI:61930"/>
        <dbReference type="EC" id="2.3.1.48"/>
    </reaction>
</comment>
<dbReference type="GO" id="GO:0006357">
    <property type="term" value="P:regulation of transcription by RNA polymerase II"/>
    <property type="evidence" value="ECO:0007669"/>
    <property type="project" value="TreeGrafter"/>
</dbReference>
<dbReference type="Proteomes" id="UP000182334">
    <property type="component" value="Chromosome II"/>
</dbReference>
<dbReference type="SUPFAM" id="SSF55729">
    <property type="entry name" value="Acyl-CoA N-acyltransferases (Nat)"/>
    <property type="match status" value="1"/>
</dbReference>
<name>A0A1L0BE74_9ASCO</name>
<evidence type="ECO:0000256" key="13">
    <source>
        <dbReference type="SAM" id="MobiDB-lite"/>
    </source>
</evidence>
<dbReference type="GO" id="GO:0003712">
    <property type="term" value="F:transcription coregulator activity"/>
    <property type="evidence" value="ECO:0007669"/>
    <property type="project" value="TreeGrafter"/>
</dbReference>
<keyword evidence="9" id="KW-0007">Acetylation</keyword>
<evidence type="ECO:0000313" key="16">
    <source>
        <dbReference type="Proteomes" id="UP000182334"/>
    </source>
</evidence>
<reference evidence="15 16" key="1">
    <citation type="submission" date="2016-10" db="EMBL/GenBank/DDBJ databases">
        <authorList>
            <person name="de Groot N.N."/>
        </authorList>
    </citation>
    <scope>NUCLEOTIDE SEQUENCE [LARGE SCALE GENOMIC DNA]</scope>
    <source>
        <strain evidence="15 16">CBS 141442</strain>
    </source>
</reference>
<evidence type="ECO:0000256" key="9">
    <source>
        <dbReference type="ARBA" id="ARBA00022990"/>
    </source>
</evidence>
<keyword evidence="7" id="KW-0862">Zinc</keyword>
<feature type="region of interest" description="Disordered" evidence="13">
    <location>
        <begin position="156"/>
        <end position="182"/>
    </location>
</feature>
<dbReference type="STRING" id="45354.A0A1L0BE74"/>